<protein>
    <submittedName>
        <fullName evidence="1 2">Uncharacterized protein</fullName>
    </submittedName>
</protein>
<dbReference type="Proteomes" id="UP000006727">
    <property type="component" value="Chromosome 8"/>
</dbReference>
<dbReference type="AlphaFoldDB" id="A0A2K1K8A9"/>
<evidence type="ECO:0000313" key="3">
    <source>
        <dbReference type="Proteomes" id="UP000006727"/>
    </source>
</evidence>
<proteinExistence type="predicted"/>
<keyword evidence="3" id="KW-1185">Reference proteome</keyword>
<organism evidence="1">
    <name type="scientific">Physcomitrium patens</name>
    <name type="common">Spreading-leaved earth moss</name>
    <name type="synonym">Physcomitrella patens</name>
    <dbReference type="NCBI Taxonomy" id="3218"/>
    <lineage>
        <taxon>Eukaryota</taxon>
        <taxon>Viridiplantae</taxon>
        <taxon>Streptophyta</taxon>
        <taxon>Embryophyta</taxon>
        <taxon>Bryophyta</taxon>
        <taxon>Bryophytina</taxon>
        <taxon>Bryopsida</taxon>
        <taxon>Funariidae</taxon>
        <taxon>Funariales</taxon>
        <taxon>Funariaceae</taxon>
        <taxon>Physcomitrium</taxon>
    </lineage>
</organism>
<dbReference type="InParanoid" id="A0A2K1K8A9"/>
<reference evidence="2" key="3">
    <citation type="submission" date="2020-12" db="UniProtKB">
        <authorList>
            <consortium name="EnsemblPlants"/>
        </authorList>
    </citation>
    <scope>IDENTIFICATION</scope>
</reference>
<dbReference type="Gramene" id="Pp3c8_21897V3.1">
    <property type="protein sequence ID" value="Pp3c8_21897V3.1"/>
    <property type="gene ID" value="Pp3c8_21897"/>
</dbReference>
<sequence length="81" mass="9530">MIEHFRYVGYDQELVDISLCDNSNCLIFLQFRLMVFTSWTRGELSAQTIPRVVVDVDRSLELKVKQLSKLHFDVKESVTDY</sequence>
<evidence type="ECO:0000313" key="2">
    <source>
        <dbReference type="EnsemblPlants" id="Pp3c8_21897V3.1"/>
    </source>
</evidence>
<dbReference type="EnsemblPlants" id="Pp3c8_21897V3.1">
    <property type="protein sequence ID" value="Pp3c8_21897V3.1"/>
    <property type="gene ID" value="Pp3c8_21897"/>
</dbReference>
<dbReference type="EnsemblPlants" id="Pp3c8_21897V3.2">
    <property type="protein sequence ID" value="Pp3c8_21897V3.2"/>
    <property type="gene ID" value="Pp3c8_21897"/>
</dbReference>
<reference evidence="1 3" key="2">
    <citation type="journal article" date="2018" name="Plant J.">
        <title>The Physcomitrella patens chromosome-scale assembly reveals moss genome structure and evolution.</title>
        <authorList>
            <person name="Lang D."/>
            <person name="Ullrich K.K."/>
            <person name="Murat F."/>
            <person name="Fuchs J."/>
            <person name="Jenkins J."/>
            <person name="Haas F.B."/>
            <person name="Piednoel M."/>
            <person name="Gundlach H."/>
            <person name="Van Bel M."/>
            <person name="Meyberg R."/>
            <person name="Vives C."/>
            <person name="Morata J."/>
            <person name="Symeonidi A."/>
            <person name="Hiss M."/>
            <person name="Muchero W."/>
            <person name="Kamisugi Y."/>
            <person name="Saleh O."/>
            <person name="Blanc G."/>
            <person name="Decker E.L."/>
            <person name="van Gessel N."/>
            <person name="Grimwood J."/>
            <person name="Hayes R.D."/>
            <person name="Graham S.W."/>
            <person name="Gunter L.E."/>
            <person name="McDaniel S.F."/>
            <person name="Hoernstein S.N.W."/>
            <person name="Larsson A."/>
            <person name="Li F.W."/>
            <person name="Perroud P.F."/>
            <person name="Phillips J."/>
            <person name="Ranjan P."/>
            <person name="Rokshar D.S."/>
            <person name="Rothfels C.J."/>
            <person name="Schneider L."/>
            <person name="Shu S."/>
            <person name="Stevenson D.W."/>
            <person name="Thummler F."/>
            <person name="Tillich M."/>
            <person name="Villarreal Aguilar J.C."/>
            <person name="Widiez T."/>
            <person name="Wong G.K."/>
            <person name="Wymore A."/>
            <person name="Zhang Y."/>
            <person name="Zimmer A.D."/>
            <person name="Quatrano R.S."/>
            <person name="Mayer K.F.X."/>
            <person name="Goodstein D."/>
            <person name="Casacuberta J.M."/>
            <person name="Vandepoele K."/>
            <person name="Reski R."/>
            <person name="Cuming A.C."/>
            <person name="Tuskan G.A."/>
            <person name="Maumus F."/>
            <person name="Salse J."/>
            <person name="Schmutz J."/>
            <person name="Rensing S.A."/>
        </authorList>
    </citation>
    <scope>NUCLEOTIDE SEQUENCE [LARGE SCALE GENOMIC DNA]</scope>
    <source>
        <strain evidence="2 3">cv. Gransden 2004</strain>
    </source>
</reference>
<accession>A0A2K1K8A9</accession>
<name>A0A2K1K8A9_PHYPA</name>
<dbReference type="Gramene" id="Pp3c8_21897V3.2">
    <property type="protein sequence ID" value="Pp3c8_21897V3.2"/>
    <property type="gene ID" value="Pp3c8_21897"/>
</dbReference>
<evidence type="ECO:0000313" key="1">
    <source>
        <dbReference type="EMBL" id="PNR50012.1"/>
    </source>
</evidence>
<dbReference type="EMBL" id="ABEU02000008">
    <property type="protein sequence ID" value="PNR50012.1"/>
    <property type="molecule type" value="Genomic_DNA"/>
</dbReference>
<reference evidence="1 3" key="1">
    <citation type="journal article" date="2008" name="Science">
        <title>The Physcomitrella genome reveals evolutionary insights into the conquest of land by plants.</title>
        <authorList>
            <person name="Rensing S."/>
            <person name="Lang D."/>
            <person name="Zimmer A."/>
            <person name="Terry A."/>
            <person name="Salamov A."/>
            <person name="Shapiro H."/>
            <person name="Nishiyama T."/>
            <person name="Perroud P.-F."/>
            <person name="Lindquist E."/>
            <person name="Kamisugi Y."/>
            <person name="Tanahashi T."/>
            <person name="Sakakibara K."/>
            <person name="Fujita T."/>
            <person name="Oishi K."/>
            <person name="Shin-I T."/>
            <person name="Kuroki Y."/>
            <person name="Toyoda A."/>
            <person name="Suzuki Y."/>
            <person name="Hashimoto A."/>
            <person name="Yamaguchi K."/>
            <person name="Sugano A."/>
            <person name="Kohara Y."/>
            <person name="Fujiyama A."/>
            <person name="Anterola A."/>
            <person name="Aoki S."/>
            <person name="Ashton N."/>
            <person name="Barbazuk W.B."/>
            <person name="Barker E."/>
            <person name="Bennetzen J."/>
            <person name="Bezanilla M."/>
            <person name="Blankenship R."/>
            <person name="Cho S.H."/>
            <person name="Dutcher S."/>
            <person name="Estelle M."/>
            <person name="Fawcett J.A."/>
            <person name="Gundlach H."/>
            <person name="Hanada K."/>
            <person name="Heyl A."/>
            <person name="Hicks K.A."/>
            <person name="Hugh J."/>
            <person name="Lohr M."/>
            <person name="Mayer K."/>
            <person name="Melkozernov A."/>
            <person name="Murata T."/>
            <person name="Nelson D."/>
            <person name="Pils B."/>
            <person name="Prigge M."/>
            <person name="Reiss B."/>
            <person name="Renner T."/>
            <person name="Rombauts S."/>
            <person name="Rushton P."/>
            <person name="Sanderfoot A."/>
            <person name="Schween G."/>
            <person name="Shiu S.-H."/>
            <person name="Stueber K."/>
            <person name="Theodoulou F.L."/>
            <person name="Tu H."/>
            <person name="Van de Peer Y."/>
            <person name="Verrier P.J."/>
            <person name="Waters E."/>
            <person name="Wood A."/>
            <person name="Yang L."/>
            <person name="Cove D."/>
            <person name="Cuming A."/>
            <person name="Hasebe M."/>
            <person name="Lucas S."/>
            <person name="Mishler D.B."/>
            <person name="Reski R."/>
            <person name="Grigoriev I."/>
            <person name="Quatrano R.S."/>
            <person name="Boore J.L."/>
        </authorList>
    </citation>
    <scope>NUCLEOTIDE SEQUENCE [LARGE SCALE GENOMIC DNA]</scope>
    <source>
        <strain evidence="2 3">cv. Gransden 2004</strain>
    </source>
</reference>
<gene>
    <name evidence="1" type="ORF">PHYPA_011909</name>
</gene>